<organism evidence="2 3">
    <name type="scientific">Astrephomene gubernaculifera</name>
    <dbReference type="NCBI Taxonomy" id="47775"/>
    <lineage>
        <taxon>Eukaryota</taxon>
        <taxon>Viridiplantae</taxon>
        <taxon>Chlorophyta</taxon>
        <taxon>core chlorophytes</taxon>
        <taxon>Chlorophyceae</taxon>
        <taxon>CS clade</taxon>
        <taxon>Chlamydomonadales</taxon>
        <taxon>Astrephomenaceae</taxon>
        <taxon>Astrephomene</taxon>
    </lineage>
</organism>
<feature type="compositionally biased region" description="Low complexity" evidence="1">
    <location>
        <begin position="238"/>
        <end position="254"/>
    </location>
</feature>
<dbReference type="EMBL" id="BMAR01000043">
    <property type="protein sequence ID" value="GFR50991.1"/>
    <property type="molecule type" value="Genomic_DNA"/>
</dbReference>
<dbReference type="PANTHER" id="PTHR21704">
    <property type="entry name" value="NIPPED-B-LIKE PROTEIN DELANGIN SCC2-RELATED"/>
    <property type="match status" value="1"/>
</dbReference>
<protein>
    <submittedName>
        <fullName evidence="2">Uncharacterized protein</fullName>
    </submittedName>
</protein>
<dbReference type="GO" id="GO:0061775">
    <property type="term" value="F:cohesin loader activity"/>
    <property type="evidence" value="ECO:0007669"/>
    <property type="project" value="InterPro"/>
</dbReference>
<gene>
    <name evidence="2" type="ORF">Agub_g13317</name>
</gene>
<dbReference type="Proteomes" id="UP001054857">
    <property type="component" value="Unassembled WGS sequence"/>
</dbReference>
<dbReference type="GO" id="GO:0010468">
    <property type="term" value="P:regulation of gene expression"/>
    <property type="evidence" value="ECO:0007669"/>
    <property type="project" value="InterPro"/>
</dbReference>
<dbReference type="GO" id="GO:0140588">
    <property type="term" value="P:chromatin looping"/>
    <property type="evidence" value="ECO:0007669"/>
    <property type="project" value="InterPro"/>
</dbReference>
<feature type="non-terminal residue" evidence="2">
    <location>
        <position position="645"/>
    </location>
</feature>
<feature type="region of interest" description="Disordered" evidence="1">
    <location>
        <begin position="197"/>
        <end position="262"/>
    </location>
</feature>
<dbReference type="AlphaFoldDB" id="A0AAD3HS75"/>
<evidence type="ECO:0000256" key="1">
    <source>
        <dbReference type="SAM" id="MobiDB-lite"/>
    </source>
</evidence>
<reference evidence="2 3" key="1">
    <citation type="journal article" date="2021" name="Sci. Rep.">
        <title>Genome sequencing of the multicellular alga Astrephomene provides insights into convergent evolution of germ-soma differentiation.</title>
        <authorList>
            <person name="Yamashita S."/>
            <person name="Yamamoto K."/>
            <person name="Matsuzaki R."/>
            <person name="Suzuki S."/>
            <person name="Yamaguchi H."/>
            <person name="Hirooka S."/>
            <person name="Minakuchi Y."/>
            <person name="Miyagishima S."/>
            <person name="Kawachi M."/>
            <person name="Toyoda A."/>
            <person name="Nozaki H."/>
        </authorList>
    </citation>
    <scope>NUCLEOTIDE SEQUENCE [LARGE SCALE GENOMIC DNA]</scope>
    <source>
        <strain evidence="2 3">NIES-4017</strain>
    </source>
</reference>
<accession>A0AAD3HS75</accession>
<evidence type="ECO:0000313" key="2">
    <source>
        <dbReference type="EMBL" id="GFR50991.1"/>
    </source>
</evidence>
<feature type="compositionally biased region" description="Acidic residues" evidence="1">
    <location>
        <begin position="207"/>
        <end position="232"/>
    </location>
</feature>
<feature type="region of interest" description="Disordered" evidence="1">
    <location>
        <begin position="384"/>
        <end position="408"/>
    </location>
</feature>
<feature type="region of interest" description="Disordered" evidence="1">
    <location>
        <begin position="114"/>
        <end position="162"/>
    </location>
</feature>
<dbReference type="GO" id="GO:1990414">
    <property type="term" value="P:replication-born double-strand break repair via sister chromatid exchange"/>
    <property type="evidence" value="ECO:0007669"/>
    <property type="project" value="TreeGrafter"/>
</dbReference>
<dbReference type="GO" id="GO:0071169">
    <property type="term" value="P:establishment of protein localization to chromatin"/>
    <property type="evidence" value="ECO:0007669"/>
    <property type="project" value="TreeGrafter"/>
</dbReference>
<proteinExistence type="predicted"/>
<dbReference type="PANTHER" id="PTHR21704:SF18">
    <property type="entry name" value="NIPPED-B-LIKE PROTEIN"/>
    <property type="match status" value="1"/>
</dbReference>
<feature type="compositionally biased region" description="Basic and acidic residues" evidence="1">
    <location>
        <begin position="143"/>
        <end position="157"/>
    </location>
</feature>
<comment type="caution">
    <text evidence="2">The sequence shown here is derived from an EMBL/GenBank/DDBJ whole genome shotgun (WGS) entry which is preliminary data.</text>
</comment>
<evidence type="ECO:0000313" key="3">
    <source>
        <dbReference type="Proteomes" id="UP001054857"/>
    </source>
</evidence>
<dbReference type="GO" id="GO:0034087">
    <property type="term" value="P:establishment of mitotic sister chromatid cohesion"/>
    <property type="evidence" value="ECO:0007669"/>
    <property type="project" value="TreeGrafter"/>
</dbReference>
<dbReference type="GO" id="GO:0090694">
    <property type="term" value="C:Scc2-Scc4 cohesin loading complex"/>
    <property type="evidence" value="ECO:0007669"/>
    <property type="project" value="TreeGrafter"/>
</dbReference>
<keyword evidence="3" id="KW-1185">Reference proteome</keyword>
<feature type="compositionally biased region" description="Polar residues" evidence="1">
    <location>
        <begin position="131"/>
        <end position="142"/>
    </location>
</feature>
<sequence length="645" mass="68306">MSCPHAAMSLPRFKLDLLTYDDPAALLPLPLAVEPSRATLLNSGSAALDAQLAQNDKLLEQLNATLTATDISFVQPVNANVASTHNPSSLLAARLVAYNPILFQYGVSEVDAKEPVATTPGPSATAAVAAHNNQPDVQTNPSVRRERSGPDTAAGERKRARRAAKQETYVLYGHEADAAAAKLTSFLEAAIASAAKAAESRSGNGCEGDEEGDDATDSDADDDDDAEDEDQDPGNRGGAATRGRGSAGAAPPKGGRSKPPKHVFRLGELRGLHQELLKAGQQGYLRLLPTDLLHRLLLALHDTAGRGENRLLREDAELKSPSVARVASSLESVLCSLVLLSCPGLPPSLYLEEPLGRAVALGRYHLQHNVLALHDARFRRLYRPGSGEEEEGPVRVAKRGRGGRSAASGPHLPPWCGLLVGQVEQLLGLLGEVVGQVRVAAEGLIPLVRHALQALTVDSLHTLHYRAIGLTVCLFKYYPLQRSSVVDELVAGVLGQLGGPGKHVPRHYPLQSLDASSRIQMASALVLQLVQVAAELPGGGAGAEAARHCTHSAAKWADYFWQSILNKLPASRGSSSSSSSSELKSWVEALVEDLLSALPQPEWPAAGVLLRRLMVAVKRADTGLASGDVGVRVLSVEVVGQVSRR</sequence>
<dbReference type="GO" id="GO:0003682">
    <property type="term" value="F:chromatin binding"/>
    <property type="evidence" value="ECO:0007669"/>
    <property type="project" value="TreeGrafter"/>
</dbReference>
<name>A0AAD3HS75_9CHLO</name>
<dbReference type="InterPro" id="IPR033031">
    <property type="entry name" value="Scc2/Nipped-B"/>
</dbReference>